<dbReference type="PANTHER" id="PTHR43674:SF2">
    <property type="entry name" value="BETA-UREIDOPROPIONASE"/>
    <property type="match status" value="1"/>
</dbReference>
<evidence type="ECO:0000313" key="5">
    <source>
        <dbReference type="Proteomes" id="UP000534294"/>
    </source>
</evidence>
<feature type="domain" description="CN hydrolase" evidence="3">
    <location>
        <begin position="185"/>
        <end position="414"/>
    </location>
</feature>
<dbReference type="InterPro" id="IPR036526">
    <property type="entry name" value="C-N_Hydrolase_sf"/>
</dbReference>
<evidence type="ECO:0000256" key="1">
    <source>
        <dbReference type="ARBA" id="ARBA00022801"/>
    </source>
</evidence>
<organism evidence="4 5">
    <name type="scientific">Prosthecobacter dejongeii</name>
    <dbReference type="NCBI Taxonomy" id="48465"/>
    <lineage>
        <taxon>Bacteria</taxon>
        <taxon>Pseudomonadati</taxon>
        <taxon>Verrucomicrobiota</taxon>
        <taxon>Verrucomicrobiia</taxon>
        <taxon>Verrucomicrobiales</taxon>
        <taxon>Verrucomicrobiaceae</taxon>
        <taxon>Prosthecobacter</taxon>
    </lineage>
</organism>
<evidence type="ECO:0000313" key="4">
    <source>
        <dbReference type="EMBL" id="MBB5037148.1"/>
    </source>
</evidence>
<keyword evidence="2" id="KW-0732">Signal</keyword>
<dbReference type="PANTHER" id="PTHR43674">
    <property type="entry name" value="NITRILASE C965.09-RELATED"/>
    <property type="match status" value="1"/>
</dbReference>
<dbReference type="GO" id="GO:0016811">
    <property type="term" value="F:hydrolase activity, acting on carbon-nitrogen (but not peptide) bonds, in linear amides"/>
    <property type="evidence" value="ECO:0007669"/>
    <property type="project" value="UniProtKB-ARBA"/>
</dbReference>
<dbReference type="Gene3D" id="3.60.110.10">
    <property type="entry name" value="Carbon-nitrogen hydrolase"/>
    <property type="match status" value="1"/>
</dbReference>
<comment type="caution">
    <text evidence="4">The sequence shown here is derived from an EMBL/GenBank/DDBJ whole genome shotgun (WGS) entry which is preliminary data.</text>
</comment>
<dbReference type="RefSeq" id="WP_184206752.1">
    <property type="nucleotide sequence ID" value="NZ_JACHIF010000002.1"/>
</dbReference>
<keyword evidence="1 4" id="KW-0378">Hydrolase</keyword>
<dbReference type="Gene3D" id="2.60.120.260">
    <property type="entry name" value="Galactose-binding domain-like"/>
    <property type="match status" value="1"/>
</dbReference>
<proteinExistence type="predicted"/>
<sequence length="438" mass="48296">MKCLFVLLGLCSSLWAQTWTFESPRAEATPQHEQVEKGGRENHPGLIIQTGAGEQWIGCWTQTLPVQGGQHYQFTAWRNFESVPEPRRSVVARVIWQDAAGKQVRWEEPAPSGYAAGTIPQAEPEYPRDLGSAVGEWGRFEETLRAPKAARQAKIELYLQWASNARVTFSDVALKAVPAPTPRKVRLATIHLQPKEGKEPADKPPQFAPLIAEAAQKKADLVVLPETLTYYGTGKKMAECAETIPGPSTAFFGKLAAQHRLYLVVGLVERDGATLYNTAALIGPEGELVGKYRKVSLPRSEVEAGISPGRDYPVFDTRFGKVGIMICYDGFFPEVARALTVKGAEVIAWPVWGCNPRLAAARACENHVYVVSSTYTDETKHQWMISGIFDHYGDVLAKATAWGTVAIAEVDLDARAHWNSLGDFKAQIPSHRPSFIKE</sequence>
<feature type="chain" id="PRO_5031071724" evidence="2">
    <location>
        <begin position="19"/>
        <end position="438"/>
    </location>
</feature>
<dbReference type="InterPro" id="IPR003010">
    <property type="entry name" value="C-N_Hydrolase"/>
</dbReference>
<protein>
    <submittedName>
        <fullName evidence="4">Putative amidohydrolase</fullName>
    </submittedName>
</protein>
<evidence type="ECO:0000259" key="3">
    <source>
        <dbReference type="PROSITE" id="PS50263"/>
    </source>
</evidence>
<dbReference type="InterPro" id="IPR050345">
    <property type="entry name" value="Aliph_Amidase/BUP"/>
</dbReference>
<dbReference type="CDD" id="cd07197">
    <property type="entry name" value="nitrilase"/>
    <property type="match status" value="1"/>
</dbReference>
<dbReference type="EMBL" id="JACHIF010000002">
    <property type="protein sequence ID" value="MBB5037148.1"/>
    <property type="molecule type" value="Genomic_DNA"/>
</dbReference>
<gene>
    <name evidence="4" type="ORF">HNQ64_001390</name>
</gene>
<reference evidence="4 5" key="1">
    <citation type="submission" date="2020-08" db="EMBL/GenBank/DDBJ databases">
        <title>Genomic Encyclopedia of Type Strains, Phase IV (KMG-IV): sequencing the most valuable type-strain genomes for metagenomic binning, comparative biology and taxonomic classification.</title>
        <authorList>
            <person name="Goeker M."/>
        </authorList>
    </citation>
    <scope>NUCLEOTIDE SEQUENCE [LARGE SCALE GENOMIC DNA]</scope>
    <source>
        <strain evidence="4 5">DSM 12251</strain>
    </source>
</reference>
<feature type="signal peptide" evidence="2">
    <location>
        <begin position="1"/>
        <end position="18"/>
    </location>
</feature>
<name>A0A7W7YJ32_9BACT</name>
<evidence type="ECO:0000256" key="2">
    <source>
        <dbReference type="SAM" id="SignalP"/>
    </source>
</evidence>
<accession>A0A7W7YJ32</accession>
<dbReference type="PROSITE" id="PS50263">
    <property type="entry name" value="CN_HYDROLASE"/>
    <property type="match status" value="1"/>
</dbReference>
<dbReference type="SUPFAM" id="SSF56317">
    <property type="entry name" value="Carbon-nitrogen hydrolase"/>
    <property type="match status" value="1"/>
</dbReference>
<dbReference type="AlphaFoldDB" id="A0A7W7YJ32"/>
<dbReference type="Proteomes" id="UP000534294">
    <property type="component" value="Unassembled WGS sequence"/>
</dbReference>
<keyword evidence="5" id="KW-1185">Reference proteome</keyword>
<dbReference type="Pfam" id="PF00795">
    <property type="entry name" value="CN_hydrolase"/>
    <property type="match status" value="1"/>
</dbReference>